<keyword evidence="8 11" id="KW-0653">Protein transport</keyword>
<feature type="region of interest" description="Disordered" evidence="12">
    <location>
        <begin position="209"/>
        <end position="231"/>
    </location>
</feature>
<dbReference type="PANTHER" id="PTHR22624:SF49">
    <property type="entry name" value="CYSTEINE PROTEASE"/>
    <property type="match status" value="1"/>
</dbReference>
<evidence type="ECO:0000256" key="2">
    <source>
        <dbReference type="ARBA" id="ARBA00010958"/>
    </source>
</evidence>
<evidence type="ECO:0000256" key="12">
    <source>
        <dbReference type="SAM" id="MobiDB-lite"/>
    </source>
</evidence>
<dbReference type="GO" id="GO:0004197">
    <property type="term" value="F:cysteine-type endopeptidase activity"/>
    <property type="evidence" value="ECO:0007669"/>
    <property type="project" value="TreeGrafter"/>
</dbReference>
<keyword evidence="5 11" id="KW-0645">Protease</keyword>
<feature type="domain" description="Peptidase C54 catalytic" evidence="13">
    <location>
        <begin position="55"/>
        <end position="355"/>
    </location>
</feature>
<proteinExistence type="inferred from homology"/>
<dbReference type="GO" id="GO:0000045">
    <property type="term" value="P:autophagosome assembly"/>
    <property type="evidence" value="ECO:0007669"/>
    <property type="project" value="TreeGrafter"/>
</dbReference>
<evidence type="ECO:0000313" key="16">
    <source>
        <dbReference type="WBParaSite" id="TMUE_1000003896.1"/>
    </source>
</evidence>
<dbReference type="EC" id="3.4.22.-" evidence="11"/>
<reference evidence="14" key="2">
    <citation type="submission" date="2014-03" db="EMBL/GenBank/DDBJ databases">
        <title>The whipworm genome and dual-species transcriptomics of an intimate host-pathogen interaction.</title>
        <authorList>
            <person name="Foth B.J."/>
            <person name="Tsai I.J."/>
            <person name="Reid A.J."/>
            <person name="Bancroft A.J."/>
            <person name="Nichol S."/>
            <person name="Tracey A."/>
            <person name="Holroyd N."/>
            <person name="Cotton J.A."/>
            <person name="Stanley E.J."/>
            <person name="Zarowiecki M."/>
            <person name="Liu J.Z."/>
            <person name="Huckvale T."/>
            <person name="Cooper P.J."/>
            <person name="Grencis R.K."/>
            <person name="Berriman M."/>
        </authorList>
    </citation>
    <scope>NUCLEOTIDE SEQUENCE [LARGE SCALE GENOMIC DNA]</scope>
    <source>
        <strain evidence="14">Edinburgh</strain>
    </source>
</reference>
<dbReference type="SUPFAM" id="SSF54001">
    <property type="entry name" value="Cysteine proteinases"/>
    <property type="match status" value="1"/>
</dbReference>
<evidence type="ECO:0000256" key="1">
    <source>
        <dbReference type="ARBA" id="ARBA00004496"/>
    </source>
</evidence>
<evidence type="ECO:0000259" key="13">
    <source>
        <dbReference type="Pfam" id="PF03416"/>
    </source>
</evidence>
<organism evidence="14 15">
    <name type="scientific">Trichuris muris</name>
    <name type="common">Mouse whipworm</name>
    <dbReference type="NCBI Taxonomy" id="70415"/>
    <lineage>
        <taxon>Eukaryota</taxon>
        <taxon>Metazoa</taxon>
        <taxon>Ecdysozoa</taxon>
        <taxon>Nematoda</taxon>
        <taxon>Enoplea</taxon>
        <taxon>Dorylaimia</taxon>
        <taxon>Trichinellida</taxon>
        <taxon>Trichuridae</taxon>
        <taxon>Trichuris</taxon>
    </lineage>
</organism>
<dbReference type="PANTHER" id="PTHR22624">
    <property type="entry name" value="CYSTEINE PROTEASE ATG4"/>
    <property type="match status" value="1"/>
</dbReference>
<keyword evidence="9 11" id="KW-0072">Autophagy</keyword>
<comment type="catalytic activity">
    <reaction evidence="10">
        <text>[protein]-C-terminal L-amino acid-glycyl-phosphatidylethanolamide + H2O = [protein]-C-terminal L-amino acid-glycine + a 1,2-diacyl-sn-glycero-3-phosphoethanolamine</text>
        <dbReference type="Rhea" id="RHEA:67548"/>
        <dbReference type="Rhea" id="RHEA-COMP:17323"/>
        <dbReference type="Rhea" id="RHEA-COMP:17324"/>
        <dbReference type="ChEBI" id="CHEBI:15377"/>
        <dbReference type="ChEBI" id="CHEBI:64612"/>
        <dbReference type="ChEBI" id="CHEBI:172940"/>
        <dbReference type="ChEBI" id="CHEBI:172941"/>
    </reaction>
    <physiologicalReaction direction="left-to-right" evidence="10">
        <dbReference type="Rhea" id="RHEA:67549"/>
    </physiologicalReaction>
</comment>
<reference evidence="14" key="1">
    <citation type="submission" date="2013-11" db="EMBL/GenBank/DDBJ databases">
        <authorList>
            <person name="Aslett M."/>
        </authorList>
    </citation>
    <scope>NUCLEOTIDE SEQUENCE [LARGE SCALE GENOMIC DNA]</scope>
    <source>
        <strain evidence="14">Edinburgh</strain>
    </source>
</reference>
<evidence type="ECO:0000256" key="11">
    <source>
        <dbReference type="RuleBase" id="RU363115"/>
    </source>
</evidence>
<evidence type="ECO:0000256" key="3">
    <source>
        <dbReference type="ARBA" id="ARBA00022448"/>
    </source>
</evidence>
<dbReference type="WBParaSite" id="TMUE_1000003896.1">
    <property type="protein sequence ID" value="TMUE_1000003896.1"/>
    <property type="gene ID" value="WBGene00290067"/>
</dbReference>
<keyword evidence="6 11" id="KW-0378">Hydrolase</keyword>
<dbReference type="GO" id="GO:0000423">
    <property type="term" value="P:mitophagy"/>
    <property type="evidence" value="ECO:0007669"/>
    <property type="project" value="TreeGrafter"/>
</dbReference>
<dbReference type="STRING" id="70415.A0A5S6Q2J3"/>
<dbReference type="GO" id="GO:0019786">
    <property type="term" value="F:protein-phosphatidylethanolamide deconjugating activity"/>
    <property type="evidence" value="ECO:0007669"/>
    <property type="project" value="InterPro"/>
</dbReference>
<keyword evidence="7" id="KW-0788">Thiol protease</keyword>
<sequence>MRTSVLVAVVDVDDMLDPWCINFEHGFLEAEDREMLLRHDCVWILGRCFKSNDFERISKDLYSKTWFTYRKNFTPIGGTGPTTDQGWGCMLRCGQMLLAQAMINRHLGRDWCLDVFHKEPKYYKILSMFQDNKNACYSIHQIAKMGETEGKAIGEWFGPSTIAHVMKKLAVHDEWSSLAVHVAMDNIIFLDDVMRTCLSFASRQDGTADGHLNPNNKMGNNELPENGSSSVHDSVPVVEWRPLLLLIPLRLGLTQLNSCYIPALLELFTSPNSLGMLGGRPNHALYFIGHFGENLLYLDPHQCQSVADLNVDRDLLDDSSYHTLAILHMPIEDIDPSVALAFFFATENEFNNFCDTVRTLHAKMPCTMFEIMPSRPDNWPPFVPYGEDSSAKTSDFLVLDNTAESDDDFEVLN</sequence>
<dbReference type="GO" id="GO:0034727">
    <property type="term" value="P:piecemeal microautophagy of the nucleus"/>
    <property type="evidence" value="ECO:0007669"/>
    <property type="project" value="TreeGrafter"/>
</dbReference>
<evidence type="ECO:0000256" key="7">
    <source>
        <dbReference type="ARBA" id="ARBA00022807"/>
    </source>
</evidence>
<evidence type="ECO:0000313" key="15">
    <source>
        <dbReference type="WBParaSite" id="TMUE_0000001446.1"/>
    </source>
</evidence>
<comment type="subcellular location">
    <subcellularLocation>
        <location evidence="1 11">Cytoplasm</location>
    </subcellularLocation>
</comment>
<dbReference type="GO" id="GO:0015031">
    <property type="term" value="P:protein transport"/>
    <property type="evidence" value="ECO:0007669"/>
    <property type="project" value="UniProtKB-KW"/>
</dbReference>
<dbReference type="Pfam" id="PF03416">
    <property type="entry name" value="Peptidase_C54"/>
    <property type="match status" value="1"/>
</dbReference>
<dbReference type="InterPro" id="IPR005078">
    <property type="entry name" value="Peptidase_C54"/>
</dbReference>
<evidence type="ECO:0000256" key="6">
    <source>
        <dbReference type="ARBA" id="ARBA00022801"/>
    </source>
</evidence>
<comment type="similarity">
    <text evidence="2 11">Belongs to the peptidase C54 family.</text>
</comment>
<dbReference type="GO" id="GO:0016485">
    <property type="term" value="P:protein processing"/>
    <property type="evidence" value="ECO:0007669"/>
    <property type="project" value="TreeGrafter"/>
</dbReference>
<keyword evidence="14" id="KW-1185">Reference proteome</keyword>
<dbReference type="AlphaFoldDB" id="A0A5S6Q2J3"/>
<comment type="function">
    <text evidence="11">Cysteine protease that plays a key role in autophagy by mediating both proteolytic activation and delipidation of ATG8 family proteins.</text>
</comment>
<dbReference type="Proteomes" id="UP000046395">
    <property type="component" value="Unassembled WGS sequence"/>
</dbReference>
<protein>
    <recommendedName>
        <fullName evidence="11">Cysteine protease</fullName>
        <ecNumber evidence="11">3.4.22.-</ecNumber>
    </recommendedName>
</protein>
<dbReference type="GO" id="GO:0035973">
    <property type="term" value="P:aggrephagy"/>
    <property type="evidence" value="ECO:0007669"/>
    <property type="project" value="TreeGrafter"/>
</dbReference>
<keyword evidence="4 11" id="KW-0963">Cytoplasm</keyword>
<evidence type="ECO:0000256" key="9">
    <source>
        <dbReference type="ARBA" id="ARBA00023006"/>
    </source>
</evidence>
<dbReference type="WBParaSite" id="TMUE_0000001446.1">
    <property type="protein sequence ID" value="TMUE_0000001446.1"/>
    <property type="gene ID" value="WBGene00297340"/>
</dbReference>
<accession>A0A5S6Q2J3</accession>
<evidence type="ECO:0000256" key="10">
    <source>
        <dbReference type="ARBA" id="ARBA00029362"/>
    </source>
</evidence>
<evidence type="ECO:0000256" key="4">
    <source>
        <dbReference type="ARBA" id="ARBA00022490"/>
    </source>
</evidence>
<name>A0A5S6Q2J3_TRIMR</name>
<evidence type="ECO:0000256" key="5">
    <source>
        <dbReference type="ARBA" id="ARBA00022670"/>
    </source>
</evidence>
<keyword evidence="3" id="KW-0813">Transport</keyword>
<evidence type="ECO:0000313" key="14">
    <source>
        <dbReference type="Proteomes" id="UP000046395"/>
    </source>
</evidence>
<dbReference type="GO" id="GO:0005737">
    <property type="term" value="C:cytoplasm"/>
    <property type="evidence" value="ECO:0007669"/>
    <property type="project" value="UniProtKB-SubCell"/>
</dbReference>
<dbReference type="InterPro" id="IPR038765">
    <property type="entry name" value="Papain-like_cys_pep_sf"/>
</dbReference>
<reference evidence="15 16" key="3">
    <citation type="submission" date="2019-12" db="UniProtKB">
        <authorList>
            <consortium name="WormBaseParasite"/>
        </authorList>
    </citation>
    <scope>IDENTIFICATION</scope>
</reference>
<dbReference type="InterPro" id="IPR046792">
    <property type="entry name" value="Peptidase_C54_cat"/>
</dbReference>
<evidence type="ECO:0000256" key="8">
    <source>
        <dbReference type="ARBA" id="ARBA00022927"/>
    </source>
</evidence>